<dbReference type="Proteomes" id="UP001057402">
    <property type="component" value="Chromosome 11"/>
</dbReference>
<evidence type="ECO:0000313" key="1">
    <source>
        <dbReference type="EMBL" id="KAI4311019.1"/>
    </source>
</evidence>
<protein>
    <submittedName>
        <fullName evidence="1">Uncharacterized protein</fullName>
    </submittedName>
</protein>
<organism evidence="1 2">
    <name type="scientific">Melastoma candidum</name>
    <dbReference type="NCBI Taxonomy" id="119954"/>
    <lineage>
        <taxon>Eukaryota</taxon>
        <taxon>Viridiplantae</taxon>
        <taxon>Streptophyta</taxon>
        <taxon>Embryophyta</taxon>
        <taxon>Tracheophyta</taxon>
        <taxon>Spermatophyta</taxon>
        <taxon>Magnoliopsida</taxon>
        <taxon>eudicotyledons</taxon>
        <taxon>Gunneridae</taxon>
        <taxon>Pentapetalae</taxon>
        <taxon>rosids</taxon>
        <taxon>malvids</taxon>
        <taxon>Myrtales</taxon>
        <taxon>Melastomataceae</taxon>
        <taxon>Melastomatoideae</taxon>
        <taxon>Melastomateae</taxon>
        <taxon>Melastoma</taxon>
    </lineage>
</organism>
<name>A0ACB9LI70_9MYRT</name>
<reference evidence="2" key="1">
    <citation type="journal article" date="2023" name="Front. Plant Sci.">
        <title>Chromosomal-level genome assembly of Melastoma candidum provides insights into trichome evolution.</title>
        <authorList>
            <person name="Zhong Y."/>
            <person name="Wu W."/>
            <person name="Sun C."/>
            <person name="Zou P."/>
            <person name="Liu Y."/>
            <person name="Dai S."/>
            <person name="Zhou R."/>
        </authorList>
    </citation>
    <scope>NUCLEOTIDE SEQUENCE [LARGE SCALE GENOMIC DNA]</scope>
</reference>
<gene>
    <name evidence="1" type="ORF">MLD38_035956</name>
</gene>
<accession>A0ACB9LI70</accession>
<sequence length="300" mass="31141">MEPNLNDLLRHGHVSNQPPYLIHPNDLPSPPPDGGGGGGGNRLLFSSPAQMASPTAAPAPALAPAPSAIPARKRGRPRKYGTPEMALAARKAGATASPGLMEGVEESLLHQLRRESVVGNSDDGGGDGRRGYFPGMSMAQLSYLVDAGRGFVPHVIYVAAGDDVAQRVMEFTQQSKRETCILSASGSLSTVSLQQPATTGGTITYGGLFEIITLSGSFLRTNLGGTTSRLSICLSSPDGQIIGGGIGGPLMAASPVQVIIGSFIHDAKKDDTTAITDTEPSRTPPPSSSVYGELFFVHPR</sequence>
<dbReference type="EMBL" id="CM042890">
    <property type="protein sequence ID" value="KAI4311019.1"/>
    <property type="molecule type" value="Genomic_DNA"/>
</dbReference>
<evidence type="ECO:0000313" key="2">
    <source>
        <dbReference type="Proteomes" id="UP001057402"/>
    </source>
</evidence>
<proteinExistence type="predicted"/>
<comment type="caution">
    <text evidence="1">The sequence shown here is derived from an EMBL/GenBank/DDBJ whole genome shotgun (WGS) entry which is preliminary data.</text>
</comment>
<keyword evidence="2" id="KW-1185">Reference proteome</keyword>